<organism evidence="1 2">
    <name type="scientific">Porphyra umbilicalis</name>
    <name type="common">Purple laver</name>
    <name type="synonym">Red alga</name>
    <dbReference type="NCBI Taxonomy" id="2786"/>
    <lineage>
        <taxon>Eukaryota</taxon>
        <taxon>Rhodophyta</taxon>
        <taxon>Bangiophyceae</taxon>
        <taxon>Bangiales</taxon>
        <taxon>Bangiaceae</taxon>
        <taxon>Porphyra</taxon>
    </lineage>
</organism>
<proteinExistence type="predicted"/>
<dbReference type="EMBL" id="KV918765">
    <property type="protein sequence ID" value="OSX81122.1"/>
    <property type="molecule type" value="Genomic_DNA"/>
</dbReference>
<accession>A0A1X6PJS9</accession>
<name>A0A1X6PJS9_PORUM</name>
<protein>
    <submittedName>
        <fullName evidence="1">Uncharacterized protein</fullName>
    </submittedName>
</protein>
<keyword evidence="2" id="KW-1185">Reference proteome</keyword>
<dbReference type="AlphaFoldDB" id="A0A1X6PJS9"/>
<evidence type="ECO:0000313" key="2">
    <source>
        <dbReference type="Proteomes" id="UP000218209"/>
    </source>
</evidence>
<gene>
    <name evidence="1" type="ORF">BU14_0025s0005</name>
</gene>
<evidence type="ECO:0000313" key="1">
    <source>
        <dbReference type="EMBL" id="OSX81122.1"/>
    </source>
</evidence>
<sequence>MSALRISAFPVIVLSLRLDPRLHTTRGCAGVCFQDRHVRFVVAARTDCKRRASHEGSLTQPSSPRVLVSEAVACVAAPTAHVPRAATSTALRWPSSSFLPFLLAPLTSSLSLLPSTFSPHVCFRGWSRA</sequence>
<reference evidence="1 2" key="1">
    <citation type="submission" date="2017-03" db="EMBL/GenBank/DDBJ databases">
        <title>WGS assembly of Porphyra umbilicalis.</title>
        <authorList>
            <person name="Brawley S.H."/>
            <person name="Blouin N.A."/>
            <person name="Ficko-Blean E."/>
            <person name="Wheeler G.L."/>
            <person name="Lohr M."/>
            <person name="Goodson H.V."/>
            <person name="Jenkins J.W."/>
            <person name="Blaby-Haas C.E."/>
            <person name="Helliwell K.E."/>
            <person name="Chan C."/>
            <person name="Marriage T."/>
            <person name="Bhattacharya D."/>
            <person name="Klein A.S."/>
            <person name="Badis Y."/>
            <person name="Brodie J."/>
            <person name="Cao Y."/>
            <person name="Collen J."/>
            <person name="Dittami S.M."/>
            <person name="Gachon C.M."/>
            <person name="Green B.R."/>
            <person name="Karpowicz S."/>
            <person name="Kim J.W."/>
            <person name="Kudahl U."/>
            <person name="Lin S."/>
            <person name="Michel G."/>
            <person name="Mittag M."/>
            <person name="Olson B.J."/>
            <person name="Pangilinan J."/>
            <person name="Peng Y."/>
            <person name="Qiu H."/>
            <person name="Shu S."/>
            <person name="Singer J.T."/>
            <person name="Smith A.G."/>
            <person name="Sprecher B.N."/>
            <person name="Wagner V."/>
            <person name="Wang W."/>
            <person name="Wang Z.-Y."/>
            <person name="Yan J."/>
            <person name="Yarish C."/>
            <person name="Zoeuner-Riek S."/>
            <person name="Zhuang Y."/>
            <person name="Zou Y."/>
            <person name="Lindquist E.A."/>
            <person name="Grimwood J."/>
            <person name="Barry K."/>
            <person name="Rokhsar D.S."/>
            <person name="Schmutz J."/>
            <person name="Stiller J.W."/>
            <person name="Grossman A.R."/>
            <person name="Prochnik S.E."/>
        </authorList>
    </citation>
    <scope>NUCLEOTIDE SEQUENCE [LARGE SCALE GENOMIC DNA]</scope>
    <source>
        <strain evidence="1">4086291</strain>
    </source>
</reference>
<dbReference type="Proteomes" id="UP000218209">
    <property type="component" value="Unassembled WGS sequence"/>
</dbReference>